<evidence type="ECO:0000259" key="8">
    <source>
        <dbReference type="PROSITE" id="PS51059"/>
    </source>
</evidence>
<keyword evidence="2 7" id="KW-0328">Glycosyltransferase</keyword>
<evidence type="ECO:0000256" key="4">
    <source>
        <dbReference type="ARBA" id="ARBA00023027"/>
    </source>
</evidence>
<dbReference type="PROSITE" id="PS51059">
    <property type="entry name" value="PARP_CATALYTIC"/>
    <property type="match status" value="1"/>
</dbReference>
<dbReference type="Gene3D" id="3.40.220.10">
    <property type="entry name" value="Leucine Aminopeptidase, subunit E, domain 1"/>
    <property type="match status" value="1"/>
</dbReference>
<proteinExistence type="inferred from homology"/>
<keyword evidence="3 7" id="KW-0808">Transferase</keyword>
<dbReference type="InterPro" id="IPR057051">
    <property type="entry name" value="PARP14_RPM_1"/>
</dbReference>
<dbReference type="InterPro" id="IPR012677">
    <property type="entry name" value="Nucleotide-bd_a/b_plait_sf"/>
</dbReference>
<evidence type="ECO:0000313" key="10">
    <source>
        <dbReference type="Proteomes" id="UP000593565"/>
    </source>
</evidence>
<dbReference type="SUPFAM" id="SSF56399">
    <property type="entry name" value="ADP-ribosylation"/>
    <property type="match status" value="1"/>
</dbReference>
<protein>
    <recommendedName>
        <fullName evidence="7">Poly [ADP-ribose] polymerase</fullName>
        <shortName evidence="7">PARP</shortName>
        <ecNumber evidence="7">2.4.2.-</ecNumber>
    </recommendedName>
</protein>
<evidence type="ECO:0000256" key="6">
    <source>
        <dbReference type="ARBA" id="ARBA00024347"/>
    </source>
</evidence>
<accession>A0A7J6B3K3</accession>
<sequence>MEEYQHQLFVKYAGEEECKDLLKTFQKHFSLKGTSGGGDCCVFQISPNLFCVSFRSEQVRDRVLQQDQKILIANTEVAVTLSLQATVFNRKVDSLPLYKDQKEITNCEVCTEKIEIPNESVYSDLLEPHFFRKTIQEENTDVKVNFDPITRILQIKGTHQSVSSTKNEVYYALRRLKIKEIKIEPALIAYLKSIGSGNISRIFFHKADVHATVVLFSNISVVINGMSNYDINRAEKILKESTDSKEIQIPEEAASVIQTKNFENFVDDLRRNYSVHVNIALADGDDKKLMCILAGQKTELCSVEMKVQEFIKEQTRATAYMVLDEGMELTESLPLLLDRLGLSHISGCVKWNPDSETLELTGTNKAITEIKVAIEEKTKGLRCKTVTICLPGAFSYFKEDGQEFLNSLGTMLSCMAVLTASPGQVNLQAIPPFQANVASTGKGTGVCFHEKDKHMCLVAHNVIVQATASEKWPEFADIFINPLCQSTTDSKILNAAGAKVKTELRRTVQKSAITLTGPGQLPCRLLIHIPCLCGSQAKQYLKDVIQELQKRQFKSIAVFIDENELHQSFDQSRLSTDFIKTAMRYMDAEERMTIAFAQEGFFHCFKNTAKSIYGQLSMMRNKGCLSNPSEKNDLESLHRHSDLCEPAIIHIFSKKYQLLEKAKAAIEKHYAAFLSTDLLVQPFLHTCGEQVLRKICQLQQKHAVNVIICDGTVLFNGLTIKTSIAQEEASTIINEAIVQRVLEHKRKVLQAVQWVIKNEEEGTAHLSCEDNYNIEVQYMYQRESVDVKHANETFTVNVTDMTAISKDTSQEHSLQRTEMIVKEFPGKWNITENENFKKVKIDRDSLEYVAVERRFNETSSSKTINKIERIENKTLWKRFTLDISGEVKLLFYGLKHADVEQVEKTGFFRPPETFFSSENAYGRGIYFYVDASSAQRRCDVNSSRQKVMFLGRAETGIFTVGRKGINVPPAVDASNPGILYHSVVDNKDSPTVFVVFSSDRTYPEYCITFTD</sequence>
<dbReference type="Gene3D" id="3.30.70.330">
    <property type="match status" value="1"/>
</dbReference>
<dbReference type="EC" id="2.4.2.-" evidence="7"/>
<dbReference type="GO" id="GO:0003950">
    <property type="term" value="F:NAD+ poly-ADP-ribosyltransferase activity"/>
    <property type="evidence" value="ECO:0007669"/>
    <property type="project" value="UniProtKB-UniRule"/>
</dbReference>
<comment type="similarity">
    <text evidence="6">Belongs to the ARTD/PARP family.</text>
</comment>
<dbReference type="PANTHER" id="PTHR14453">
    <property type="entry name" value="PARP/ZINC FINGER CCCH TYPE DOMAIN CONTAINING PROTEIN"/>
    <property type="match status" value="1"/>
</dbReference>
<dbReference type="GO" id="GO:0005737">
    <property type="term" value="C:cytoplasm"/>
    <property type="evidence" value="ECO:0007669"/>
    <property type="project" value="TreeGrafter"/>
</dbReference>
<evidence type="ECO:0000256" key="7">
    <source>
        <dbReference type="RuleBase" id="RU362114"/>
    </source>
</evidence>
<dbReference type="PANTHER" id="PTHR14453:SF67">
    <property type="entry name" value="POLY [ADP-RIBOSE] POLYMERASE"/>
    <property type="match status" value="1"/>
</dbReference>
<comment type="caution">
    <text evidence="9">The sequence shown here is derived from an EMBL/GenBank/DDBJ whole genome shotgun (WGS) entry which is preliminary data.</text>
</comment>
<comment type="subcellular location">
    <subcellularLocation>
        <location evidence="1">Nucleus</location>
    </subcellularLocation>
</comment>
<name>A0A7J6B3K3_AMEME</name>
<dbReference type="Pfam" id="PF00644">
    <property type="entry name" value="PARP"/>
    <property type="match status" value="1"/>
</dbReference>
<gene>
    <name evidence="9" type="ORF">AMELA_G00060800</name>
</gene>
<evidence type="ECO:0000256" key="3">
    <source>
        <dbReference type="ARBA" id="ARBA00022679"/>
    </source>
</evidence>
<keyword evidence="10" id="KW-1185">Reference proteome</keyword>
<organism evidence="9 10">
    <name type="scientific">Ameiurus melas</name>
    <name type="common">Black bullhead</name>
    <name type="synonym">Silurus melas</name>
    <dbReference type="NCBI Taxonomy" id="219545"/>
    <lineage>
        <taxon>Eukaryota</taxon>
        <taxon>Metazoa</taxon>
        <taxon>Chordata</taxon>
        <taxon>Craniata</taxon>
        <taxon>Vertebrata</taxon>
        <taxon>Euteleostomi</taxon>
        <taxon>Actinopterygii</taxon>
        <taxon>Neopterygii</taxon>
        <taxon>Teleostei</taxon>
        <taxon>Ostariophysi</taxon>
        <taxon>Siluriformes</taxon>
        <taxon>Ictaluridae</taxon>
        <taxon>Ameiurus</taxon>
    </lineage>
</organism>
<evidence type="ECO:0000313" key="9">
    <source>
        <dbReference type="EMBL" id="KAF4088969.1"/>
    </source>
</evidence>
<keyword evidence="4 7" id="KW-0520">NAD</keyword>
<dbReference type="Proteomes" id="UP000593565">
    <property type="component" value="Unassembled WGS sequence"/>
</dbReference>
<feature type="domain" description="PARP catalytic" evidence="8">
    <location>
        <begin position="822"/>
        <end position="1011"/>
    </location>
</feature>
<dbReference type="EMBL" id="JAAGNN010000005">
    <property type="protein sequence ID" value="KAF4088969.1"/>
    <property type="molecule type" value="Genomic_DNA"/>
</dbReference>
<reference evidence="9 10" key="1">
    <citation type="submission" date="2020-02" db="EMBL/GenBank/DDBJ databases">
        <title>A chromosome-scale genome assembly of the black bullhead catfish (Ameiurus melas).</title>
        <authorList>
            <person name="Wen M."/>
            <person name="Zham M."/>
            <person name="Cabau C."/>
            <person name="Klopp C."/>
            <person name="Donnadieu C."/>
            <person name="Roques C."/>
            <person name="Bouchez O."/>
            <person name="Lampietro C."/>
            <person name="Jouanno E."/>
            <person name="Herpin A."/>
            <person name="Louis A."/>
            <person name="Berthelot C."/>
            <person name="Parey E."/>
            <person name="Roest-Crollius H."/>
            <person name="Braasch I."/>
            <person name="Postlethwait J."/>
            <person name="Robinson-Rechavi M."/>
            <person name="Echchiki A."/>
            <person name="Begum T."/>
            <person name="Montfort J."/>
            <person name="Schartl M."/>
            <person name="Bobe J."/>
            <person name="Guiguen Y."/>
        </authorList>
    </citation>
    <scope>NUCLEOTIDE SEQUENCE [LARGE SCALE GENOMIC DNA]</scope>
    <source>
        <strain evidence="9">M_S1</strain>
        <tissue evidence="9">Blood</tissue>
    </source>
</reference>
<dbReference type="GO" id="GO:0005634">
    <property type="term" value="C:nucleus"/>
    <property type="evidence" value="ECO:0007669"/>
    <property type="project" value="UniProtKB-SubCell"/>
</dbReference>
<dbReference type="GO" id="GO:0003714">
    <property type="term" value="F:transcription corepressor activity"/>
    <property type="evidence" value="ECO:0007669"/>
    <property type="project" value="TreeGrafter"/>
</dbReference>
<evidence type="ECO:0000256" key="2">
    <source>
        <dbReference type="ARBA" id="ARBA00022676"/>
    </source>
</evidence>
<evidence type="ECO:0000256" key="1">
    <source>
        <dbReference type="ARBA" id="ARBA00004123"/>
    </source>
</evidence>
<dbReference type="Gene3D" id="3.90.228.10">
    <property type="match status" value="1"/>
</dbReference>
<dbReference type="Pfam" id="PF23222">
    <property type="entry name" value="RRM_PARP14_1"/>
    <property type="match status" value="1"/>
</dbReference>
<keyword evidence="5" id="KW-0539">Nucleus</keyword>
<dbReference type="AlphaFoldDB" id="A0A7J6B3K3"/>
<dbReference type="InterPro" id="IPR052056">
    <property type="entry name" value="Mono-ARTD/PARP"/>
</dbReference>
<dbReference type="InterPro" id="IPR012317">
    <property type="entry name" value="Poly(ADP-ribose)pol_cat_dom"/>
</dbReference>
<evidence type="ECO:0000256" key="5">
    <source>
        <dbReference type="ARBA" id="ARBA00023242"/>
    </source>
</evidence>
<dbReference type="GO" id="GO:0010629">
    <property type="term" value="P:negative regulation of gene expression"/>
    <property type="evidence" value="ECO:0007669"/>
    <property type="project" value="TreeGrafter"/>
</dbReference>
<dbReference type="InterPro" id="IPR043472">
    <property type="entry name" value="Macro_dom-like"/>
</dbReference>